<dbReference type="Proteomes" id="UP000736672">
    <property type="component" value="Unassembled WGS sequence"/>
</dbReference>
<proteinExistence type="predicted"/>
<protein>
    <submittedName>
        <fullName evidence="1">Uncharacterized protein</fullName>
    </submittedName>
</protein>
<keyword evidence="2" id="KW-1185">Reference proteome</keyword>
<dbReference type="AlphaFoldDB" id="A0A9P9L624"/>
<name>A0A9P9L624_FUSSL</name>
<sequence>MSAYCWTRRRRPRTIPSFFHSLFILRKEILAPPSPRGRVNKNATGSSQCVIDNSQSSVASIRRHPYNVSVHGGILSSMYEKTTKMHIWSTCRQRKAREKILLGKRHREKRLAPRSAVETFFNPFRVIQVHIHKKSSPSLTNKGRNPALFSRGTGRQIQLVPRCLSSSVACGRRVPSSAAQNIHKKVQKITTHILLKNLATF</sequence>
<comment type="caution">
    <text evidence="1">The sequence shown here is derived from an EMBL/GenBank/DDBJ whole genome shotgun (WGS) entry which is preliminary data.</text>
</comment>
<organism evidence="1 2">
    <name type="scientific">Fusarium solani</name>
    <name type="common">Filamentous fungus</name>
    <dbReference type="NCBI Taxonomy" id="169388"/>
    <lineage>
        <taxon>Eukaryota</taxon>
        <taxon>Fungi</taxon>
        <taxon>Dikarya</taxon>
        <taxon>Ascomycota</taxon>
        <taxon>Pezizomycotina</taxon>
        <taxon>Sordariomycetes</taxon>
        <taxon>Hypocreomycetidae</taxon>
        <taxon>Hypocreales</taxon>
        <taxon>Nectriaceae</taxon>
        <taxon>Fusarium</taxon>
        <taxon>Fusarium solani species complex</taxon>
    </lineage>
</organism>
<accession>A0A9P9L624</accession>
<evidence type="ECO:0000313" key="2">
    <source>
        <dbReference type="Proteomes" id="UP000736672"/>
    </source>
</evidence>
<gene>
    <name evidence="1" type="ORF">B0J15DRAFT_137400</name>
</gene>
<evidence type="ECO:0000313" key="1">
    <source>
        <dbReference type="EMBL" id="KAH7274647.1"/>
    </source>
</evidence>
<dbReference type="EMBL" id="JAGTJS010000002">
    <property type="protein sequence ID" value="KAH7274647.1"/>
    <property type="molecule type" value="Genomic_DNA"/>
</dbReference>
<reference evidence="1" key="1">
    <citation type="journal article" date="2021" name="Nat. Commun.">
        <title>Genetic determinants of endophytism in the Arabidopsis root mycobiome.</title>
        <authorList>
            <person name="Mesny F."/>
            <person name="Miyauchi S."/>
            <person name="Thiergart T."/>
            <person name="Pickel B."/>
            <person name="Atanasova L."/>
            <person name="Karlsson M."/>
            <person name="Huettel B."/>
            <person name="Barry K.W."/>
            <person name="Haridas S."/>
            <person name="Chen C."/>
            <person name="Bauer D."/>
            <person name="Andreopoulos W."/>
            <person name="Pangilinan J."/>
            <person name="LaButti K."/>
            <person name="Riley R."/>
            <person name="Lipzen A."/>
            <person name="Clum A."/>
            <person name="Drula E."/>
            <person name="Henrissat B."/>
            <person name="Kohler A."/>
            <person name="Grigoriev I.V."/>
            <person name="Martin F.M."/>
            <person name="Hacquard S."/>
        </authorList>
    </citation>
    <scope>NUCLEOTIDE SEQUENCE</scope>
    <source>
        <strain evidence="1">FSSC 5 MPI-SDFR-AT-0091</strain>
    </source>
</reference>